<evidence type="ECO:0008006" key="3">
    <source>
        <dbReference type="Google" id="ProtNLM"/>
    </source>
</evidence>
<evidence type="ECO:0000313" key="1">
    <source>
        <dbReference type="EMBL" id="GGU46272.1"/>
    </source>
</evidence>
<keyword evidence="2" id="KW-1185">Reference proteome</keyword>
<reference evidence="2" key="1">
    <citation type="journal article" date="2019" name="Int. J. Syst. Evol. Microbiol.">
        <title>The Global Catalogue of Microorganisms (GCM) 10K type strain sequencing project: providing services to taxonomists for standard genome sequencing and annotation.</title>
        <authorList>
            <consortium name="The Broad Institute Genomics Platform"/>
            <consortium name="The Broad Institute Genome Sequencing Center for Infectious Disease"/>
            <person name="Wu L."/>
            <person name="Ma J."/>
        </authorList>
    </citation>
    <scope>NUCLEOTIDE SEQUENCE [LARGE SCALE GENOMIC DNA]</scope>
    <source>
        <strain evidence="2">JCM 3399</strain>
    </source>
</reference>
<dbReference type="Proteomes" id="UP000654471">
    <property type="component" value="Unassembled WGS sequence"/>
</dbReference>
<gene>
    <name evidence="1" type="ORF">GCM10010211_07230</name>
</gene>
<sequence length="114" mass="11984">MAAFAGRLAAFFVVAGQCLRGAERVLGLGPAGGREHAALDEERGAAQRGGGVAGGVWFQEYGRVVPAAAGAQPPNGAVEGVIPLDRSGCCWWHRCGCRSWHLGRYRVRGPKGIR</sequence>
<accession>A0ABQ2UNU5</accession>
<name>A0ABQ2UNU5_9ACTN</name>
<protein>
    <recommendedName>
        <fullName evidence="3">Secreted protein</fullName>
    </recommendedName>
</protein>
<comment type="caution">
    <text evidence="1">The sequence shown here is derived from an EMBL/GenBank/DDBJ whole genome shotgun (WGS) entry which is preliminary data.</text>
</comment>
<evidence type="ECO:0000313" key="2">
    <source>
        <dbReference type="Proteomes" id="UP000654471"/>
    </source>
</evidence>
<proteinExistence type="predicted"/>
<dbReference type="EMBL" id="BMRP01000002">
    <property type="protein sequence ID" value="GGU46272.1"/>
    <property type="molecule type" value="Genomic_DNA"/>
</dbReference>
<organism evidence="1 2">
    <name type="scientific">Streptomyces albospinus</name>
    <dbReference type="NCBI Taxonomy" id="285515"/>
    <lineage>
        <taxon>Bacteria</taxon>
        <taxon>Bacillati</taxon>
        <taxon>Actinomycetota</taxon>
        <taxon>Actinomycetes</taxon>
        <taxon>Kitasatosporales</taxon>
        <taxon>Streptomycetaceae</taxon>
        <taxon>Streptomyces</taxon>
    </lineage>
</organism>